<reference evidence="1 2" key="1">
    <citation type="journal article" date="2019" name="Environ. Microbiol.">
        <title>Species interactions and distinct microbial communities in high Arctic permafrost affected cryosols are associated with the CH4 and CO2 gas fluxes.</title>
        <authorList>
            <person name="Altshuler I."/>
            <person name="Hamel J."/>
            <person name="Turney S."/>
            <person name="Magnuson E."/>
            <person name="Levesque R."/>
            <person name="Greer C."/>
            <person name="Whyte L.G."/>
        </authorList>
    </citation>
    <scope>NUCLEOTIDE SEQUENCE [LARGE SCALE GENOMIC DNA]</scope>
    <source>
        <strain evidence="1 2">E6.1</strain>
    </source>
</reference>
<dbReference type="Pfam" id="PF04325">
    <property type="entry name" value="DUF465"/>
    <property type="match status" value="1"/>
</dbReference>
<evidence type="ECO:0000313" key="1">
    <source>
        <dbReference type="EMBL" id="TPG49154.1"/>
    </source>
</evidence>
<keyword evidence="2" id="KW-1185">Reference proteome</keyword>
<sequence>MQTAHHSALTAKHAVLDRQIATEAQRPLPDAVTLAALKKQKLKIKQELAQI</sequence>
<gene>
    <name evidence="1" type="ORF">EAH76_20330</name>
</gene>
<dbReference type="OrthoDB" id="7392037at2"/>
<accession>A0A502FID8</accession>
<dbReference type="Proteomes" id="UP000319931">
    <property type="component" value="Unassembled WGS sequence"/>
</dbReference>
<proteinExistence type="predicted"/>
<organism evidence="1 2">
    <name type="scientific">Sphingomonas glacialis</name>
    <dbReference type="NCBI Taxonomy" id="658225"/>
    <lineage>
        <taxon>Bacteria</taxon>
        <taxon>Pseudomonadati</taxon>
        <taxon>Pseudomonadota</taxon>
        <taxon>Alphaproteobacteria</taxon>
        <taxon>Sphingomonadales</taxon>
        <taxon>Sphingomonadaceae</taxon>
        <taxon>Sphingomonas</taxon>
    </lineage>
</organism>
<dbReference type="InterPro" id="IPR007420">
    <property type="entry name" value="DUF465"/>
</dbReference>
<dbReference type="InterPro" id="IPR038444">
    <property type="entry name" value="DUF465_sf"/>
</dbReference>
<dbReference type="EMBL" id="RCZC01000008">
    <property type="protein sequence ID" value="TPG49154.1"/>
    <property type="molecule type" value="Genomic_DNA"/>
</dbReference>
<protein>
    <submittedName>
        <fullName evidence="1">DUF465 domain-containing protein</fullName>
    </submittedName>
</protein>
<evidence type="ECO:0000313" key="2">
    <source>
        <dbReference type="Proteomes" id="UP000319931"/>
    </source>
</evidence>
<dbReference type="RefSeq" id="WP_140852102.1">
    <property type="nucleotide sequence ID" value="NZ_BNAQ01000004.1"/>
</dbReference>
<dbReference type="Gene3D" id="6.10.280.50">
    <property type="match status" value="1"/>
</dbReference>
<name>A0A502FID8_9SPHN</name>
<comment type="caution">
    <text evidence="1">The sequence shown here is derived from an EMBL/GenBank/DDBJ whole genome shotgun (WGS) entry which is preliminary data.</text>
</comment>
<dbReference type="AlphaFoldDB" id="A0A502FID8"/>